<dbReference type="Proteomes" id="UP000626795">
    <property type="component" value="Unassembled WGS sequence"/>
</dbReference>
<keyword evidence="2" id="KW-1185">Reference proteome</keyword>
<proteinExistence type="predicted"/>
<accession>A0A9X9SMT3</accession>
<name>A0A9X9SMT3_NEISU</name>
<sequence>MSKTILFGMPTVSGLYKLIDKNLKYHGFKVINITEDFENFHYPSISSWLKVKWRKFIYKDISAKKNLKCSTLQNIITEKIKNIGELDYALLISGDIYNNDFIQFLNKISQNGVVNYQFDGLHRFPSIYSLINEFNRCYVFDSNDLYNSEYRLFPATNFYFDYELDNLPERTVDFYFTGVHMDSRAKVIANFGRYAKTRNKSTDINIFWKKYADGRKIYPDESITLINKTISFEENIKRAQHAKVLIDFVIDKHNGLSFRTFEALGNKQKLITTNTQVKYYDFYHPNNFLVWDGYDFAQLDEFLAKPYIDIDEKIRQKYSFKNWISYILQIQPYEEIKLPNPIEDIKVRP</sequence>
<dbReference type="RefSeq" id="WP_204788306.1">
    <property type="nucleotide sequence ID" value="NZ_CABFLZ010000016.1"/>
</dbReference>
<dbReference type="EMBL" id="CABFLZ010000016">
    <property type="protein sequence ID" value="VTY05663.1"/>
    <property type="molecule type" value="Genomic_DNA"/>
</dbReference>
<protein>
    <submittedName>
        <fullName evidence="1">Uncharacterized protein</fullName>
    </submittedName>
</protein>
<organism evidence="1 2">
    <name type="scientific">Neisseria subflava</name>
    <dbReference type="NCBI Taxonomy" id="28449"/>
    <lineage>
        <taxon>Bacteria</taxon>
        <taxon>Pseudomonadati</taxon>
        <taxon>Pseudomonadota</taxon>
        <taxon>Betaproteobacteria</taxon>
        <taxon>Neisseriales</taxon>
        <taxon>Neisseriaceae</taxon>
        <taxon>Neisseria</taxon>
    </lineage>
</organism>
<dbReference type="AlphaFoldDB" id="A0A9X9SMT3"/>
<gene>
    <name evidence="1" type="ORF">ONOEEDHL_02134</name>
</gene>
<comment type="caution">
    <text evidence="1">The sequence shown here is derived from an EMBL/GenBank/DDBJ whole genome shotgun (WGS) entry which is preliminary data.</text>
</comment>
<reference evidence="1" key="1">
    <citation type="submission" date="2019-05" db="EMBL/GenBank/DDBJ databases">
        <authorList>
            <person name="Hibberd M."/>
        </authorList>
    </citation>
    <scope>NUCLEOTIDE SEQUENCE</scope>
    <source>
        <strain evidence="1">Neisseria_subflava_BgEED23</strain>
    </source>
</reference>
<evidence type="ECO:0000313" key="2">
    <source>
        <dbReference type="Proteomes" id="UP000626795"/>
    </source>
</evidence>
<evidence type="ECO:0000313" key="1">
    <source>
        <dbReference type="EMBL" id="VTY05663.1"/>
    </source>
</evidence>